<feature type="domain" description="YHS" evidence="1">
    <location>
        <begin position="5"/>
        <end position="46"/>
    </location>
</feature>
<evidence type="ECO:0000313" key="3">
    <source>
        <dbReference type="Proteomes" id="UP000186914"/>
    </source>
</evidence>
<dbReference type="Proteomes" id="UP000186914">
    <property type="component" value="Unassembled WGS sequence"/>
</dbReference>
<accession>A0A1N6UNY6</accession>
<evidence type="ECO:0000313" key="2">
    <source>
        <dbReference type="EMBL" id="SIQ67191.1"/>
    </source>
</evidence>
<dbReference type="Gene3D" id="1.10.620.20">
    <property type="entry name" value="Ribonucleotide Reductase, subunit A"/>
    <property type="match status" value="1"/>
</dbReference>
<reference evidence="3" key="1">
    <citation type="submission" date="2017-01" db="EMBL/GenBank/DDBJ databases">
        <authorList>
            <person name="Varghese N."/>
            <person name="Submissions S."/>
        </authorList>
    </citation>
    <scope>NUCLEOTIDE SEQUENCE [LARGE SCALE GENOMIC DNA]</scope>
    <source>
        <strain evidence="3">CGMCC 1.7737</strain>
    </source>
</reference>
<sequence>MAECPVCGMDVDADDPPAPTEYEGETYVFCEGMGCKEKFEDNPEQYT</sequence>
<keyword evidence="3" id="KW-1185">Reference proteome</keyword>
<dbReference type="InterPro" id="IPR009078">
    <property type="entry name" value="Ferritin-like_SF"/>
</dbReference>
<dbReference type="Pfam" id="PF04945">
    <property type="entry name" value="YHS"/>
    <property type="match status" value="1"/>
</dbReference>
<dbReference type="AlphaFoldDB" id="A0A1N6UNY6"/>
<protein>
    <submittedName>
        <fullName evidence="2">Cu+-exporting ATPase</fullName>
    </submittedName>
</protein>
<dbReference type="InterPro" id="IPR007029">
    <property type="entry name" value="YHS_dom"/>
</dbReference>
<organism evidence="2 3">
    <name type="scientific">Haladaptatus litoreus</name>
    <dbReference type="NCBI Taxonomy" id="553468"/>
    <lineage>
        <taxon>Archaea</taxon>
        <taxon>Methanobacteriati</taxon>
        <taxon>Methanobacteriota</taxon>
        <taxon>Stenosarchaea group</taxon>
        <taxon>Halobacteria</taxon>
        <taxon>Halobacteriales</taxon>
        <taxon>Haladaptataceae</taxon>
        <taxon>Haladaptatus</taxon>
    </lineage>
</organism>
<proteinExistence type="predicted"/>
<dbReference type="SUPFAM" id="SSF47240">
    <property type="entry name" value="Ferritin-like"/>
    <property type="match status" value="1"/>
</dbReference>
<dbReference type="InterPro" id="IPR012348">
    <property type="entry name" value="RNR-like"/>
</dbReference>
<dbReference type="OrthoDB" id="37898at2157"/>
<name>A0A1N6UNY6_9EURY</name>
<dbReference type="GO" id="GO:0016491">
    <property type="term" value="F:oxidoreductase activity"/>
    <property type="evidence" value="ECO:0007669"/>
    <property type="project" value="InterPro"/>
</dbReference>
<dbReference type="RefSeq" id="WP_076426922.1">
    <property type="nucleotide sequence ID" value="NZ_FTNO01000001.1"/>
</dbReference>
<gene>
    <name evidence="2" type="ORF">SAMN05421858_0030</name>
</gene>
<dbReference type="EMBL" id="FTNO01000001">
    <property type="protein sequence ID" value="SIQ67191.1"/>
    <property type="molecule type" value="Genomic_DNA"/>
</dbReference>
<evidence type="ECO:0000259" key="1">
    <source>
        <dbReference type="Pfam" id="PF04945"/>
    </source>
</evidence>